<gene>
    <name evidence="1" type="ORF">PAN31108_04667</name>
</gene>
<evidence type="ECO:0000313" key="1">
    <source>
        <dbReference type="EMBL" id="VVE50465.1"/>
    </source>
</evidence>
<name>A0A5E4YQ00_9BURK</name>
<evidence type="ECO:0000313" key="2">
    <source>
        <dbReference type="Proteomes" id="UP000406256"/>
    </source>
</evidence>
<proteinExistence type="predicted"/>
<sequence length="93" mass="10478">MFFPVALSNAPKSAALTQTLLPLQTREEDFFPISPILAGHGFRQAITPISCTANVHAPLCFHFICAFEMYRRYNRFAFLCDSFIFKALLGAVF</sequence>
<accession>A0A5E4YQ00</accession>
<dbReference type="AlphaFoldDB" id="A0A5E4YQ00"/>
<reference evidence="1 2" key="1">
    <citation type="submission" date="2019-08" db="EMBL/GenBank/DDBJ databases">
        <authorList>
            <person name="Peeters C."/>
        </authorList>
    </citation>
    <scope>NUCLEOTIDE SEQUENCE [LARGE SCALE GENOMIC DNA]</scope>
    <source>
        <strain evidence="1 2">LMG 31108</strain>
    </source>
</reference>
<keyword evidence="2" id="KW-1185">Reference proteome</keyword>
<dbReference type="RefSeq" id="WP_174995117.1">
    <property type="nucleotide sequence ID" value="NZ_CABPSB010000024.1"/>
</dbReference>
<organism evidence="1 2">
    <name type="scientific">Pandoraea anhela</name>
    <dbReference type="NCBI Taxonomy" id="2508295"/>
    <lineage>
        <taxon>Bacteria</taxon>
        <taxon>Pseudomonadati</taxon>
        <taxon>Pseudomonadota</taxon>
        <taxon>Betaproteobacteria</taxon>
        <taxon>Burkholderiales</taxon>
        <taxon>Burkholderiaceae</taxon>
        <taxon>Pandoraea</taxon>
    </lineage>
</organism>
<protein>
    <submittedName>
        <fullName evidence="1">Uncharacterized protein</fullName>
    </submittedName>
</protein>
<dbReference type="Proteomes" id="UP000406256">
    <property type="component" value="Unassembled WGS sequence"/>
</dbReference>
<dbReference type="EMBL" id="CABPSB010000024">
    <property type="protein sequence ID" value="VVE50465.1"/>
    <property type="molecule type" value="Genomic_DNA"/>
</dbReference>